<protein>
    <recommendedName>
        <fullName evidence="8">Type VII secretion system protein EccE domain-containing protein</fullName>
    </recommendedName>
</protein>
<feature type="transmembrane region" description="Helical" evidence="7">
    <location>
        <begin position="60"/>
        <end position="76"/>
    </location>
</feature>
<dbReference type="Proteomes" id="UP000011666">
    <property type="component" value="Unassembled WGS sequence"/>
</dbReference>
<evidence type="ECO:0000256" key="5">
    <source>
        <dbReference type="ARBA" id="ARBA00022989"/>
    </source>
</evidence>
<feature type="domain" description="Type VII secretion system protein EccE" evidence="8">
    <location>
        <begin position="202"/>
        <end position="294"/>
    </location>
</feature>
<dbReference type="InterPro" id="IPR050051">
    <property type="entry name" value="EccE_dom"/>
</dbReference>
<organism evidence="9 10">
    <name type="scientific">Gordonia soli NBRC 108243</name>
    <dbReference type="NCBI Taxonomy" id="1223545"/>
    <lineage>
        <taxon>Bacteria</taxon>
        <taxon>Bacillati</taxon>
        <taxon>Actinomycetota</taxon>
        <taxon>Actinomycetes</taxon>
        <taxon>Mycobacteriales</taxon>
        <taxon>Gordoniaceae</taxon>
        <taxon>Gordonia</taxon>
    </lineage>
</organism>
<dbReference type="EMBL" id="BANX01000023">
    <property type="protein sequence ID" value="GAC69342.1"/>
    <property type="molecule type" value="Genomic_DNA"/>
</dbReference>
<dbReference type="GO" id="GO:0005886">
    <property type="term" value="C:plasma membrane"/>
    <property type="evidence" value="ECO:0007669"/>
    <property type="project" value="UniProtKB-SubCell"/>
</dbReference>
<evidence type="ECO:0000313" key="9">
    <source>
        <dbReference type="EMBL" id="GAC69342.1"/>
    </source>
</evidence>
<accession>M0QPI4</accession>
<comment type="similarity">
    <text evidence="2">Belongs to the EccE family.</text>
</comment>
<keyword evidence="6 7" id="KW-0472">Membrane</keyword>
<dbReference type="Pfam" id="PF11203">
    <property type="entry name" value="EccE"/>
    <property type="match status" value="1"/>
</dbReference>
<evidence type="ECO:0000256" key="6">
    <source>
        <dbReference type="ARBA" id="ARBA00023136"/>
    </source>
</evidence>
<keyword evidence="3" id="KW-1003">Cell membrane</keyword>
<evidence type="ECO:0000313" key="10">
    <source>
        <dbReference type="Proteomes" id="UP000011666"/>
    </source>
</evidence>
<dbReference type="AlphaFoldDB" id="M0QPI4"/>
<feature type="transmembrane region" description="Helical" evidence="7">
    <location>
        <begin position="33"/>
        <end position="54"/>
    </location>
</feature>
<dbReference type="InterPro" id="IPR021368">
    <property type="entry name" value="T7SS_EccE"/>
</dbReference>
<sequence length="579" mass="61002">MVNAVDAYGGKRAVTQPAAFRVRTPDTFWANRWMPVPALVTAELVVLVATVVAAVFGKPWWIGVIVGAVLAVPALARRSGMSFVRLTGARTGYLLRRLRTPELVFEPPFDVPLAEGGSCGLRWDGDRVITMIRIESNPRALTRFAPGRTITDDVVPLDLIAECLHQFDIALESADIVSHGSRAYGTSNIARIYGNILGPLPATAFRSVTVVLRLDPLANADAIERRGSGSTGVIKTAVVATRRIANRLSAKGHAATILTAAEINSVFGSLMEGTQPGSLAESWDHVDAGPTTARVFRLDAAALAEPGLGAPWTVPSLSTSLTLHIRPAAGDTEDVHVSGLARFTTLSTDEVPVPDGFHPCNGRQLDAFLAGLPLADPFADRAFLEYLTDRDSLATLALPAAGCGQLIGADDQGRAVALSLVGSNVRTVEIAGTLHLSQQVVLRAIALGARVMVYTDRPAHWMPMAHSIGDPQVLSVAGAAAGSQIAGRRQGYSVLVHDGVASEGVSAEVTIITVTAAGLATTPGADVSLIQNADAGPRVTVRSGSETDQIVMVATEDEMQYIGASLNAPDRVLRVARRR</sequence>
<evidence type="ECO:0000259" key="8">
    <source>
        <dbReference type="Pfam" id="PF11203"/>
    </source>
</evidence>
<comment type="subcellular location">
    <subcellularLocation>
        <location evidence="1">Cell membrane</location>
    </subcellularLocation>
</comment>
<dbReference type="STRING" id="1223545.GS4_23_01390"/>
<keyword evidence="10" id="KW-1185">Reference proteome</keyword>
<comment type="caution">
    <text evidence="9">The sequence shown here is derived from an EMBL/GenBank/DDBJ whole genome shotgun (WGS) entry which is preliminary data.</text>
</comment>
<dbReference type="eggNOG" id="ENOG50331Q0">
    <property type="taxonomic scope" value="Bacteria"/>
</dbReference>
<evidence type="ECO:0000256" key="1">
    <source>
        <dbReference type="ARBA" id="ARBA00004236"/>
    </source>
</evidence>
<evidence type="ECO:0000256" key="2">
    <source>
        <dbReference type="ARBA" id="ARBA00007759"/>
    </source>
</evidence>
<name>M0QPI4_9ACTN</name>
<keyword evidence="4 7" id="KW-0812">Transmembrane</keyword>
<evidence type="ECO:0000256" key="7">
    <source>
        <dbReference type="SAM" id="Phobius"/>
    </source>
</evidence>
<gene>
    <name evidence="9" type="ORF">GS4_23_01390</name>
</gene>
<evidence type="ECO:0000256" key="3">
    <source>
        <dbReference type="ARBA" id="ARBA00022475"/>
    </source>
</evidence>
<dbReference type="NCBIfam" id="TIGR03923">
    <property type="entry name" value="T7SS_EccE"/>
    <property type="match status" value="1"/>
</dbReference>
<evidence type="ECO:0000256" key="4">
    <source>
        <dbReference type="ARBA" id="ARBA00022692"/>
    </source>
</evidence>
<keyword evidence="5 7" id="KW-1133">Transmembrane helix</keyword>
<reference evidence="9 10" key="1">
    <citation type="submission" date="2013-01" db="EMBL/GenBank/DDBJ databases">
        <title>Whole genome shotgun sequence of Gordonia soli NBRC 108243.</title>
        <authorList>
            <person name="Isaki-Nakamura S."/>
            <person name="Hosoyama A."/>
            <person name="Tsuchikane K."/>
            <person name="Ando Y."/>
            <person name="Baba S."/>
            <person name="Ohji S."/>
            <person name="Hamada M."/>
            <person name="Tamura T."/>
            <person name="Yamazoe A."/>
            <person name="Yamazaki S."/>
            <person name="Fujita N."/>
        </authorList>
    </citation>
    <scope>NUCLEOTIDE SEQUENCE [LARGE SCALE GENOMIC DNA]</scope>
    <source>
        <strain evidence="9 10">NBRC 108243</strain>
    </source>
</reference>
<proteinExistence type="inferred from homology"/>